<dbReference type="EMBL" id="KK583358">
    <property type="protein sequence ID" value="KDO19309.1"/>
    <property type="molecule type" value="Genomic_DNA"/>
</dbReference>
<sequence length="523" mass="57654">MAAVAPFTGPQLTLPIDVRWNLPSVVCSALMSLYIIVAPLDAYLYEAFPWTISVPTVTSQTSHLSWAEASPLWLAAATARYNDTAFACGASYTYDRETNTDVYRSPLNMSTECALYELHTGGLLSARLQSLVCAVVQNTSSSPVTGGCQENRLFSQRASVLCIWFASSDNGDDLTVYELFHVARTPQFLYGILGFRVALALYTALLLRRTYVLPVLRLHRQCYQLAASRCDVIVGDPTSLVILDPLLLIARTLDLWLSVPVVGSSTIAVSQLEALDHAMLGCMYLSRTVWFAYGSLALVSRALKRYHWETRYRPANPTLLAVLATLLAGPLTYLQAQSNLLVRLYEMIFAGQEPSTIQIFWGFLLFHLLIAALPLVYLARVPSSDDGGASALLAKAVTTRYTTVGATDWKQRLLLPVFLRSAGCVRQHGCSIYNFFYVNAAFRACPGLSQRGSDCYIVLYSSGATEVCRLALRRRVDFTAQPVTIERRDDAFFGSVGIVINKGATSPTFVVVEPTHAPCEWIQ</sequence>
<evidence type="ECO:0000313" key="3">
    <source>
        <dbReference type="Proteomes" id="UP000030745"/>
    </source>
</evidence>
<dbReference type="OrthoDB" id="10426644at2759"/>
<dbReference type="RefSeq" id="XP_012209983.1">
    <property type="nucleotide sequence ID" value="XM_012354593.1"/>
</dbReference>
<dbReference type="GeneID" id="24136492"/>
<dbReference type="Proteomes" id="UP000030745">
    <property type="component" value="Unassembled WGS sequence"/>
</dbReference>
<gene>
    <name evidence="2" type="ORF">SPRG_14701</name>
</gene>
<dbReference type="OMA" id="LKRYHWE"/>
<dbReference type="KEGG" id="spar:SPRG_14701"/>
<feature type="transmembrane region" description="Helical" evidence="1">
    <location>
        <begin position="188"/>
        <end position="207"/>
    </location>
</feature>
<dbReference type="AlphaFoldDB" id="A0A067BLF7"/>
<keyword evidence="1" id="KW-0812">Transmembrane</keyword>
<feature type="transmembrane region" description="Helical" evidence="1">
    <location>
        <begin position="356"/>
        <end position="378"/>
    </location>
</feature>
<reference evidence="2 3" key="1">
    <citation type="journal article" date="2013" name="PLoS Genet.">
        <title>Distinctive expansion of potential virulence genes in the genome of the oomycete fish pathogen Saprolegnia parasitica.</title>
        <authorList>
            <person name="Jiang R.H."/>
            <person name="de Bruijn I."/>
            <person name="Haas B.J."/>
            <person name="Belmonte R."/>
            <person name="Lobach L."/>
            <person name="Christie J."/>
            <person name="van den Ackerveken G."/>
            <person name="Bottin A."/>
            <person name="Bulone V."/>
            <person name="Diaz-Moreno S.M."/>
            <person name="Dumas B."/>
            <person name="Fan L."/>
            <person name="Gaulin E."/>
            <person name="Govers F."/>
            <person name="Grenville-Briggs L.J."/>
            <person name="Horner N.R."/>
            <person name="Levin J.Z."/>
            <person name="Mammella M."/>
            <person name="Meijer H.J."/>
            <person name="Morris P."/>
            <person name="Nusbaum C."/>
            <person name="Oome S."/>
            <person name="Phillips A.J."/>
            <person name="van Rooyen D."/>
            <person name="Rzeszutek E."/>
            <person name="Saraiva M."/>
            <person name="Secombes C.J."/>
            <person name="Seidl M.F."/>
            <person name="Snel B."/>
            <person name="Stassen J.H."/>
            <person name="Sykes S."/>
            <person name="Tripathy S."/>
            <person name="van den Berg H."/>
            <person name="Vega-Arreguin J.C."/>
            <person name="Wawra S."/>
            <person name="Young S.K."/>
            <person name="Zeng Q."/>
            <person name="Dieguez-Uribeondo J."/>
            <person name="Russ C."/>
            <person name="Tyler B.M."/>
            <person name="van West P."/>
        </authorList>
    </citation>
    <scope>NUCLEOTIDE SEQUENCE [LARGE SCALE GENOMIC DNA]</scope>
    <source>
        <strain evidence="2 3">CBS 223.65</strain>
    </source>
</reference>
<dbReference type="VEuPathDB" id="FungiDB:SPRG_14701"/>
<organism evidence="2 3">
    <name type="scientific">Saprolegnia parasitica (strain CBS 223.65)</name>
    <dbReference type="NCBI Taxonomy" id="695850"/>
    <lineage>
        <taxon>Eukaryota</taxon>
        <taxon>Sar</taxon>
        <taxon>Stramenopiles</taxon>
        <taxon>Oomycota</taxon>
        <taxon>Saprolegniomycetes</taxon>
        <taxon>Saprolegniales</taxon>
        <taxon>Saprolegniaceae</taxon>
        <taxon>Saprolegnia</taxon>
    </lineage>
</organism>
<protein>
    <submittedName>
        <fullName evidence="2">Uncharacterized protein</fullName>
    </submittedName>
</protein>
<name>A0A067BLF7_SAPPC</name>
<evidence type="ECO:0000313" key="2">
    <source>
        <dbReference type="EMBL" id="KDO19309.1"/>
    </source>
</evidence>
<keyword evidence="3" id="KW-1185">Reference proteome</keyword>
<proteinExistence type="predicted"/>
<keyword evidence="1" id="KW-0472">Membrane</keyword>
<feature type="transmembrane region" description="Helical" evidence="1">
    <location>
        <begin position="319"/>
        <end position="336"/>
    </location>
</feature>
<evidence type="ECO:0000256" key="1">
    <source>
        <dbReference type="SAM" id="Phobius"/>
    </source>
</evidence>
<keyword evidence="1" id="KW-1133">Transmembrane helix</keyword>
<accession>A0A067BLF7</accession>